<evidence type="ECO:0000313" key="2">
    <source>
        <dbReference type="EMBL" id="MFC0679938.1"/>
    </source>
</evidence>
<organism evidence="2 3">
    <name type="scientific">Lysobacter korlensis</name>
    <dbReference type="NCBI Taxonomy" id="553636"/>
    <lineage>
        <taxon>Bacteria</taxon>
        <taxon>Pseudomonadati</taxon>
        <taxon>Pseudomonadota</taxon>
        <taxon>Gammaproteobacteria</taxon>
        <taxon>Lysobacterales</taxon>
        <taxon>Lysobacteraceae</taxon>
        <taxon>Lysobacter</taxon>
    </lineage>
</organism>
<feature type="domain" description="STAS" evidence="1">
    <location>
        <begin position="2"/>
        <end position="91"/>
    </location>
</feature>
<evidence type="ECO:0000259" key="1">
    <source>
        <dbReference type="PROSITE" id="PS50801"/>
    </source>
</evidence>
<dbReference type="PANTHER" id="PTHR35849">
    <property type="entry name" value="BLR2341 PROTEIN"/>
    <property type="match status" value="1"/>
</dbReference>
<dbReference type="Pfam" id="PF13466">
    <property type="entry name" value="STAS_2"/>
    <property type="match status" value="1"/>
</dbReference>
<name>A0ABV6RSH8_9GAMM</name>
<dbReference type="InterPro" id="IPR052746">
    <property type="entry name" value="MlaB_ABC_Transporter"/>
</dbReference>
<comment type="caution">
    <text evidence="2">The sequence shown here is derived from an EMBL/GenBank/DDBJ whole genome shotgun (WGS) entry which is preliminary data.</text>
</comment>
<dbReference type="EMBL" id="JBHLTG010000004">
    <property type="protein sequence ID" value="MFC0679938.1"/>
    <property type="molecule type" value="Genomic_DNA"/>
</dbReference>
<dbReference type="Proteomes" id="UP001589896">
    <property type="component" value="Unassembled WGS sequence"/>
</dbReference>
<accession>A0ABV6RSH8</accession>
<dbReference type="InterPro" id="IPR058548">
    <property type="entry name" value="MlaB-like_STAS"/>
</dbReference>
<gene>
    <name evidence="2" type="ORF">ACFFGH_19040</name>
</gene>
<dbReference type="Gene3D" id="3.30.750.24">
    <property type="entry name" value="STAS domain"/>
    <property type="match status" value="1"/>
</dbReference>
<dbReference type="RefSeq" id="WP_386671159.1">
    <property type="nucleotide sequence ID" value="NZ_JBHLTG010000004.1"/>
</dbReference>
<dbReference type="InterPro" id="IPR036513">
    <property type="entry name" value="STAS_dom_sf"/>
</dbReference>
<dbReference type="PANTHER" id="PTHR35849:SF2">
    <property type="entry name" value="BLR2341 PROTEIN"/>
    <property type="match status" value="1"/>
</dbReference>
<sequence length="111" mass="11686">MTQSGTATEPDRLALRLEGDLTIARAAEVKPELLAALTGPLDVDLSGVTVIDGAGLQLLIMLGREAQRRNVPVRWHSPSRAVRSALTLVRLGGDFDMADTAVPATGAEVTL</sequence>
<proteinExistence type="predicted"/>
<evidence type="ECO:0000313" key="3">
    <source>
        <dbReference type="Proteomes" id="UP001589896"/>
    </source>
</evidence>
<protein>
    <submittedName>
        <fullName evidence="2">Lipid asymmetry maintenance protein MlaB</fullName>
    </submittedName>
</protein>
<dbReference type="PROSITE" id="PS50801">
    <property type="entry name" value="STAS"/>
    <property type="match status" value="1"/>
</dbReference>
<dbReference type="SUPFAM" id="SSF52091">
    <property type="entry name" value="SpoIIaa-like"/>
    <property type="match status" value="1"/>
</dbReference>
<dbReference type="InterPro" id="IPR002645">
    <property type="entry name" value="STAS_dom"/>
</dbReference>
<reference evidence="2 3" key="1">
    <citation type="submission" date="2024-09" db="EMBL/GenBank/DDBJ databases">
        <authorList>
            <person name="Sun Q."/>
            <person name="Mori K."/>
        </authorList>
    </citation>
    <scope>NUCLEOTIDE SEQUENCE [LARGE SCALE GENOMIC DNA]</scope>
    <source>
        <strain evidence="2 3">KCTC 23076</strain>
    </source>
</reference>
<dbReference type="CDD" id="cd07043">
    <property type="entry name" value="STAS_anti-anti-sigma_factors"/>
    <property type="match status" value="1"/>
</dbReference>
<keyword evidence="3" id="KW-1185">Reference proteome</keyword>